<evidence type="ECO:0000256" key="5">
    <source>
        <dbReference type="ARBA" id="ARBA00049426"/>
    </source>
</evidence>
<keyword evidence="8" id="KW-0808">Transferase</keyword>
<evidence type="ECO:0000313" key="7">
    <source>
        <dbReference type="Proteomes" id="UP000515151"/>
    </source>
</evidence>
<keyword evidence="8" id="KW-0328">Glycosyltransferase</keyword>
<feature type="compositionally biased region" description="Low complexity" evidence="6">
    <location>
        <begin position="7"/>
        <end position="23"/>
    </location>
</feature>
<name>A0A6P8DFZ3_PUNGR</name>
<dbReference type="GO" id="GO:0047274">
    <property type="term" value="F:galactinol-sucrose galactosyltransferase activity"/>
    <property type="evidence" value="ECO:0007669"/>
    <property type="project" value="UniProtKB-EC"/>
</dbReference>
<sequence length="818" mass="90626">MMISHCTSSTPTPPTLFLAPPSSRQRTPQLLGASRQSFFSTGALSLRFPQKKWGQILRHSMFLSTRPAVKDGALSVDGKDVLTGVPDNIVVTPLTGSSAFVGATSTIMGSRHVFKLGLIQDVRLLCLYRFKIWWMMPRVGDSGRDIPVETQMLLLEVKEHEPLDEPIYVLLLPLLDGDFRSSLQGNSADELELCIESGDPATVTKASQKAVLVNYGDNPFDLMKESMKLVEKQMGTFSLRETKQMPGILDCFGWCTWDAFYHDVNPEGITDGLKSLSEGGTPAKFLIIDDGWQDTSNEFQKEGEPFVEGSQFGGRLLSIKENHKFRRQEIGAPSSEPTDLKEFVSHYKATFGLKYERENLSLVYFYISVYVYVWHALLGYWGGLVPGVSGTEKYSPVMRYPVQSPGNLANTRDIAMDCMEKYGIGTLDPAAASQFYDDLHSYLVSQNVDGVKVDVQNILETIGTDLGGRVSLTKQFQEALEKSIAANFQDNSIICCMGQSTDSIYHCKQSAITRASDDYYPNNPTTQTLHIVSVAYNSMFLGEVVVPDWDMFYSLHDAAEYHAAARAVGGCGVYVSDKPGHHDFEILKRLVLSDGSVLRAKYPGRPSRDCLFNDPVMDRMSLLKIWNLNNCTGVLGLFNCQGAGSWPGMEIAVKENEDISEISGKVSLTDIEYFEEVAGDSWNGDAAVYSFKAGSLSRLLKEESMNVRLGVLQCDVLTVSPIKVYDEKVRFAPIGLTNMYNSGGAVEAVESCNEKSTSSLVLCIKGRGSGTFGAFSDMRPKSCFVNSEEESFKFRTEENLLTVTIPPRMTSWDLFISY</sequence>
<organism evidence="7 8">
    <name type="scientific">Punica granatum</name>
    <name type="common">Pomegranate</name>
    <dbReference type="NCBI Taxonomy" id="22663"/>
    <lineage>
        <taxon>Eukaryota</taxon>
        <taxon>Viridiplantae</taxon>
        <taxon>Streptophyta</taxon>
        <taxon>Embryophyta</taxon>
        <taxon>Tracheophyta</taxon>
        <taxon>Spermatophyta</taxon>
        <taxon>Magnoliopsida</taxon>
        <taxon>eudicotyledons</taxon>
        <taxon>Gunneridae</taxon>
        <taxon>Pentapetalae</taxon>
        <taxon>rosids</taxon>
        <taxon>malvids</taxon>
        <taxon>Myrtales</taxon>
        <taxon>Lythraceae</taxon>
        <taxon>Punica</taxon>
    </lineage>
</organism>
<dbReference type="Proteomes" id="UP000515151">
    <property type="component" value="Chromosome 4"/>
</dbReference>
<proteinExistence type="inferred from homology"/>
<evidence type="ECO:0000256" key="6">
    <source>
        <dbReference type="SAM" id="MobiDB-lite"/>
    </source>
</evidence>
<comment type="catalytic activity">
    <reaction evidence="5">
        <text>alpha-D-galactosyl-(1-&gt;3)-1D-myo-inositol + sucrose = raffinose + myo-inositol</text>
        <dbReference type="Rhea" id="RHEA:20161"/>
        <dbReference type="ChEBI" id="CHEBI:16634"/>
        <dbReference type="ChEBI" id="CHEBI:17268"/>
        <dbReference type="ChEBI" id="CHEBI:17505"/>
        <dbReference type="ChEBI" id="CHEBI:17992"/>
        <dbReference type="EC" id="2.4.1.82"/>
    </reaction>
</comment>
<dbReference type="Gene3D" id="3.20.20.70">
    <property type="entry name" value="Aldolase class I"/>
    <property type="match status" value="1"/>
</dbReference>
<comment type="similarity">
    <text evidence="1">Belongs to the glycosyl hydrolases 36 family.</text>
</comment>
<evidence type="ECO:0000256" key="3">
    <source>
        <dbReference type="ARBA" id="ARBA00023277"/>
    </source>
</evidence>
<accession>A0A6P8DFZ3</accession>
<dbReference type="PANTHER" id="PTHR31268:SF26">
    <property type="entry name" value="GALACTINOL--SUCROSE GALACTOSYLTRANSFERASE"/>
    <property type="match status" value="1"/>
</dbReference>
<dbReference type="AlphaFoldDB" id="A0A6P8DFZ3"/>
<dbReference type="SUPFAM" id="SSF51445">
    <property type="entry name" value="(Trans)glycosidases"/>
    <property type="match status" value="1"/>
</dbReference>
<keyword evidence="3" id="KW-0119">Carbohydrate metabolism</keyword>
<dbReference type="InterPro" id="IPR013785">
    <property type="entry name" value="Aldolase_TIM"/>
</dbReference>
<dbReference type="FunFam" id="3.20.20.70:FF:000504">
    <property type="entry name" value="Uncharacterized protein"/>
    <property type="match status" value="1"/>
</dbReference>
<dbReference type="Pfam" id="PF05691">
    <property type="entry name" value="Raffinose_syn"/>
    <property type="match status" value="1"/>
</dbReference>
<keyword evidence="7" id="KW-1185">Reference proteome</keyword>
<dbReference type="PANTHER" id="PTHR31268">
    <property type="match status" value="1"/>
</dbReference>
<dbReference type="InterPro" id="IPR008811">
    <property type="entry name" value="Glycosyl_hydrolases_36"/>
</dbReference>
<feature type="region of interest" description="Disordered" evidence="6">
    <location>
        <begin position="1"/>
        <end position="24"/>
    </location>
</feature>
<dbReference type="EC" id="2.4.1.82" evidence="2"/>
<evidence type="ECO:0000313" key="8">
    <source>
        <dbReference type="RefSeq" id="XP_031393394.1"/>
    </source>
</evidence>
<reference evidence="7" key="1">
    <citation type="journal article" date="2020" name="Plant Biotechnol. J.">
        <title>The pomegranate (Punica granatum L.) draft genome dissects genetic divergence between soft- and hard-seeded cultivars.</title>
        <authorList>
            <person name="Luo X."/>
            <person name="Li H."/>
            <person name="Wu Z."/>
            <person name="Yao W."/>
            <person name="Zhao P."/>
            <person name="Cao D."/>
            <person name="Yu H."/>
            <person name="Li K."/>
            <person name="Poudel K."/>
            <person name="Zhao D."/>
            <person name="Zhang F."/>
            <person name="Xia X."/>
            <person name="Chen L."/>
            <person name="Wang Q."/>
            <person name="Jing D."/>
            <person name="Cao S."/>
        </authorList>
    </citation>
    <scope>NUCLEOTIDE SEQUENCE [LARGE SCALE GENOMIC DNA]</scope>
    <source>
        <strain evidence="7">cv. Tunisia</strain>
    </source>
</reference>
<protein>
    <recommendedName>
        <fullName evidence="2">galactinol--sucrose galactosyltransferase</fullName>
        <ecNumber evidence="2">2.4.1.82</ecNumber>
    </recommendedName>
</protein>
<gene>
    <name evidence="8" type="primary">LOC116205076</name>
</gene>
<dbReference type="RefSeq" id="XP_031393394.1">
    <property type="nucleotide sequence ID" value="XM_031537534.1"/>
</dbReference>
<evidence type="ECO:0000256" key="4">
    <source>
        <dbReference type="ARBA" id="ARBA00025404"/>
    </source>
</evidence>
<evidence type="ECO:0000256" key="1">
    <source>
        <dbReference type="ARBA" id="ARBA00007240"/>
    </source>
</evidence>
<dbReference type="InterPro" id="IPR017853">
    <property type="entry name" value="GH"/>
</dbReference>
<evidence type="ECO:0000256" key="2">
    <source>
        <dbReference type="ARBA" id="ARBA00012708"/>
    </source>
</evidence>
<comment type="function">
    <text evidence="4">Transglycosidase operating by a ping-pong reaction mechanism. Involved in the synthesis of raffinose, a major soluble carbohydrate in seeds, roots and tubers.</text>
</comment>
<dbReference type="OrthoDB" id="4664297at2759"/>
<reference evidence="8" key="2">
    <citation type="submission" date="2025-08" db="UniProtKB">
        <authorList>
            <consortium name="RefSeq"/>
        </authorList>
    </citation>
    <scope>IDENTIFICATION</scope>
    <source>
        <tissue evidence="8">Leaf</tissue>
    </source>
</reference>
<dbReference type="GeneID" id="116205076"/>